<dbReference type="InterPro" id="IPR000182">
    <property type="entry name" value="GNAT_dom"/>
</dbReference>
<dbReference type="CDD" id="cd04301">
    <property type="entry name" value="NAT_SF"/>
    <property type="match status" value="1"/>
</dbReference>
<evidence type="ECO:0000313" key="3">
    <source>
        <dbReference type="Proteomes" id="UP000521872"/>
    </source>
</evidence>
<accession>A0A8H4QTA5</accession>
<feature type="domain" description="N-acetyltransferase" evidence="1">
    <location>
        <begin position="8"/>
        <end position="196"/>
    </location>
</feature>
<dbReference type="Proteomes" id="UP000521872">
    <property type="component" value="Unassembled WGS sequence"/>
</dbReference>
<dbReference type="PANTHER" id="PTHR43328:SF1">
    <property type="entry name" value="N-ACETYLTRANSFERASE DOMAIN-CONTAINING PROTEIN"/>
    <property type="match status" value="1"/>
</dbReference>
<dbReference type="PANTHER" id="PTHR43328">
    <property type="entry name" value="ACETYLTRANSFERASE-RELATED"/>
    <property type="match status" value="1"/>
</dbReference>
<dbReference type="InterPro" id="IPR016181">
    <property type="entry name" value="Acyl_CoA_acyltransferase"/>
</dbReference>
<dbReference type="EMBL" id="JAACJL010000031">
    <property type="protein sequence ID" value="KAF4616554.1"/>
    <property type="molecule type" value="Genomic_DNA"/>
</dbReference>
<evidence type="ECO:0000313" key="2">
    <source>
        <dbReference type="EMBL" id="KAF4616554.1"/>
    </source>
</evidence>
<sequence length="211" mass="23641">MFDLSCGLRLRAFRPPPASDLDDILSMYNNVHLAPFISESFPVPQGQKVKDTMKNAIETNAEMFCMVETIPKAAQQDPQAETNSENLPEFVGVTALFTHGDRGHRHSGFAIGLMPKFWGKGYGTEITKFIMEHAFVQLNMHRISLQVYEGNERAIALYEKVGNAQGTMGEWEVDGHNQYGDSGRGVEGVTEALRVNEDDIEVLEVPDQWYT</sequence>
<organism evidence="2 3">
    <name type="scientific">Agrocybe pediades</name>
    <dbReference type="NCBI Taxonomy" id="84607"/>
    <lineage>
        <taxon>Eukaryota</taxon>
        <taxon>Fungi</taxon>
        <taxon>Dikarya</taxon>
        <taxon>Basidiomycota</taxon>
        <taxon>Agaricomycotina</taxon>
        <taxon>Agaricomycetes</taxon>
        <taxon>Agaricomycetidae</taxon>
        <taxon>Agaricales</taxon>
        <taxon>Agaricineae</taxon>
        <taxon>Strophariaceae</taxon>
        <taxon>Agrocybe</taxon>
    </lineage>
</organism>
<dbReference type="AlphaFoldDB" id="A0A8H4QTA5"/>
<evidence type="ECO:0000259" key="1">
    <source>
        <dbReference type="PROSITE" id="PS51186"/>
    </source>
</evidence>
<dbReference type="PROSITE" id="PS51186">
    <property type="entry name" value="GNAT"/>
    <property type="match status" value="1"/>
</dbReference>
<gene>
    <name evidence="2" type="ORF">D9613_008550</name>
</gene>
<protein>
    <recommendedName>
        <fullName evidence="1">N-acetyltransferase domain-containing protein</fullName>
    </recommendedName>
</protein>
<dbReference type="SUPFAM" id="SSF55729">
    <property type="entry name" value="Acyl-CoA N-acyltransferases (Nat)"/>
    <property type="match status" value="1"/>
</dbReference>
<dbReference type="GO" id="GO:0016747">
    <property type="term" value="F:acyltransferase activity, transferring groups other than amino-acyl groups"/>
    <property type="evidence" value="ECO:0007669"/>
    <property type="project" value="InterPro"/>
</dbReference>
<dbReference type="Pfam" id="PF13302">
    <property type="entry name" value="Acetyltransf_3"/>
    <property type="match status" value="1"/>
</dbReference>
<dbReference type="Gene3D" id="3.40.630.30">
    <property type="match status" value="1"/>
</dbReference>
<name>A0A8H4QTA5_9AGAR</name>
<reference evidence="2 3" key="1">
    <citation type="submission" date="2019-12" db="EMBL/GenBank/DDBJ databases">
        <authorList>
            <person name="Floudas D."/>
            <person name="Bentzer J."/>
            <person name="Ahren D."/>
            <person name="Johansson T."/>
            <person name="Persson P."/>
            <person name="Tunlid A."/>
        </authorList>
    </citation>
    <scope>NUCLEOTIDE SEQUENCE [LARGE SCALE GENOMIC DNA]</scope>
    <source>
        <strain evidence="2 3">CBS 102.39</strain>
    </source>
</reference>
<comment type="caution">
    <text evidence="2">The sequence shown here is derived from an EMBL/GenBank/DDBJ whole genome shotgun (WGS) entry which is preliminary data.</text>
</comment>
<keyword evidence="3" id="KW-1185">Reference proteome</keyword>
<proteinExistence type="predicted"/>